<evidence type="ECO:0000256" key="3">
    <source>
        <dbReference type="ARBA" id="ARBA00022692"/>
    </source>
</evidence>
<feature type="transmembrane region" description="Helical" evidence="6">
    <location>
        <begin position="813"/>
        <end position="835"/>
    </location>
</feature>
<feature type="domain" description="Pecanex C-terminal" evidence="8">
    <location>
        <begin position="1522"/>
        <end position="1744"/>
    </location>
</feature>
<feature type="transmembrane region" description="Helical" evidence="6">
    <location>
        <begin position="879"/>
        <end position="895"/>
    </location>
</feature>
<sequence length="2027" mass="225931">MRSFSTIVSHLHVVFDTSEPIITTKTVAESDVPTRAEPDIIEQEEEDVLEMVELRDIRRRITDNDVIIDPPLRSRGDRRRVRIENDLQEMPSVNKTVAVVQKRSGLEDDSDEDTKDKVVEVQDIAIVEEAPNNDSEIELSVDGSHVGTSVKRRLSSAMSRKMSEPVMTLEGKFEQHSSDVALNSRVRRAHSSFESSTSHRDKGMLSQSSLDQARQNTHKSYPSKMSSAEEFQTDVKADSTSSSSKSIESQSAHGSDVGETEAKESDEIQCEEVDQPSTSKGFREKESLYEIAANEESGPKRRKSKITKIVDDSPPSTSGWYPVVVSLGDTDRPRSTSISKAPDDRASGADIKVEITKFLEELIEKHPETLDVIENVRQSRLGRSSASHRVPQMLRAPTRRRSSSSSVVALSDMALKDGTHVAAGHEDTSQGAVHSFQDADGMWWTYAFDEHGVGTAQPLGSGRALMELLQSTQDPPLGRNRLDVLPESAYASSEEENEPCSSQGANAQGMGMGSARRERALSSSSNESYTYIPQLPTTVFHAPTGTGASRARHQMVSFANVASRLRAAVRQTDGLAIGGPDGTDVTSNQFARSILERREGRARVDSAPPSYQDAFLTRLDSGSSTGAGMSSRFRFLSELGLAVLPTGGTNAAALSVDYSAPPTRRTSTVKKSYYYKMKMFPKTNKSFKLKLDRLSVSALFDRNHSAWSCAFDVLLACTVSFLAGLVLATGIYFDIWLFLLAFTVAGAHFSLLKSVQPDASSPIHGFNWLVAYSRPVYFCILAVIVLVLHHFCDDPNYDKIPWNWNPYRLYETSGEMVLLAVRDLFATFLVMLPFAFTMGWLPQVNTLMHHVLEQLEMHIFGGTASLGVVSALVQILKSLAAWAILGVLCHLAYSIDSTTTQTPAFSAFLSAAVAISYLLSRFSSNPQLSIILLRAVCPSVGTPSNSDSTSRLCCAASSEQEEDERVKDLDELDVSDPLPGRLKNAVVLRARHDMLFSGFLSLLVFALHSTSLFTATQPYFAIVIVPVCVAFGILNHYIYEQLRTHTPWKLIAKPILHSREYTQYESPEEAKLMNFEIIHVWMLALEKNLLYPLVAMAVLTECGWYLPWARFIAPLIVLRFLRGGFSHPQLIYVPLALAFTLTRFDWKTGLPFGISNEISPATVFPLVLYLLIVLYPKWLELYLKMSFVMAYVAPWQISWGSAFHAFAQPFSIPHSALIWTQTVVSSLISAPLNPFLGSSFFTTSYVRPVKFWERDYNTKRSDASNTTLASQIDRGPMLDDSNLNAVFYEHLTRSLQKSLAGDLQMGRWATSVQPGDCFILASFYLNCLVHIIEVGNGFVTFQLRGLEFRGTYCHQREVEAISDDQTQGTGCCCCAPGSLPGFLSLNTAWSLRWLAWEVVTGKYIIDGYSITDNSAVNLLQVHELRRFLVTLYVKCIVYYALASNKLQSWLSNETVHATLEPIVTNPHYADVDHLFCSTNDEDFDMNKMGISRSSFTEWYSLWIAHCIHKRSERNPDEELDSDYITSLCFVLSLLGRRALGAASYNRHSDAAESFLCGLHALFKGDFRITCQRDEWVFADMDLLRCVISPAVKMALKLHQDHFVAPDDFDDPESLYDLIADHQTKLFISHEHDPAWRRAIIANTPSLLALRHVYDEGQDDYKIIMLNRMHLNMRVIKLNRECVRAFWAGQQQELIFLRNRNPERGSIQNARQVLRNMINSSADQPVGYPIYVSPLTTSFAETHAQMERIVGPPITIEGIGSAIRKAWTALRAHFGPSGSSSLRLQGGCGANVPPIALQTLTAVQSQQKQTGSAEVDERGSTTSAHVENSIVHMTPDGSARVMLARRVGGSGDTPPAISKYSSTDSVPQGAAKRISTERKTEEKESVEEEDVEEAKDLGIWVRITDPEQVFRYLNEPLKSTGEPLVVWPSEEIRQISGRNCWYIQPMEGFTGRVMFTWHPNHPNRKLRSHIGDAIYLVAFPEIASALVPVSEKGCTIVSPDQPVEFQGDARKTEYLQFVKKIQSKLEVL</sequence>
<feature type="transmembrane region" description="Helical" evidence="6">
    <location>
        <begin position="1129"/>
        <end position="1146"/>
    </location>
</feature>
<dbReference type="PANTHER" id="PTHR12372:SF7">
    <property type="entry name" value="PROTEIN PECANEX"/>
    <property type="match status" value="1"/>
</dbReference>
<keyword evidence="4 6" id="KW-1133">Transmembrane helix</keyword>
<dbReference type="GO" id="GO:0016020">
    <property type="term" value="C:membrane"/>
    <property type="evidence" value="ECO:0007669"/>
    <property type="project" value="UniProtKB-SubCell"/>
</dbReference>
<feature type="region of interest" description="Disordered" evidence="7">
    <location>
        <begin position="489"/>
        <end position="525"/>
    </location>
</feature>
<evidence type="ECO:0000313" key="10">
    <source>
        <dbReference type="Proteomes" id="UP001176961"/>
    </source>
</evidence>
<evidence type="ECO:0000256" key="7">
    <source>
        <dbReference type="SAM" id="MobiDB-lite"/>
    </source>
</evidence>
<feature type="region of interest" description="Disordered" evidence="7">
    <location>
        <begin position="1845"/>
        <end position="1889"/>
    </location>
</feature>
<evidence type="ECO:0000256" key="4">
    <source>
        <dbReference type="ARBA" id="ARBA00022989"/>
    </source>
</evidence>
<dbReference type="PANTHER" id="PTHR12372">
    <property type="entry name" value="PECANEX"/>
    <property type="match status" value="1"/>
</dbReference>
<protein>
    <recommendedName>
        <fullName evidence="6">Pecanex-like protein</fullName>
    </recommendedName>
</protein>
<name>A0AA36MEX6_CYLNA</name>
<evidence type="ECO:0000259" key="8">
    <source>
        <dbReference type="Pfam" id="PF05041"/>
    </source>
</evidence>
<evidence type="ECO:0000256" key="2">
    <source>
        <dbReference type="ARBA" id="ARBA00010170"/>
    </source>
</evidence>
<evidence type="ECO:0000256" key="1">
    <source>
        <dbReference type="ARBA" id="ARBA00004141"/>
    </source>
</evidence>
<dbReference type="GO" id="GO:0005783">
    <property type="term" value="C:endoplasmic reticulum"/>
    <property type="evidence" value="ECO:0007669"/>
    <property type="project" value="TreeGrafter"/>
</dbReference>
<feature type="region of interest" description="Disordered" evidence="7">
    <location>
        <begin position="383"/>
        <end position="406"/>
    </location>
</feature>
<feature type="transmembrane region" description="Helical" evidence="6">
    <location>
        <begin position="705"/>
        <end position="728"/>
    </location>
</feature>
<keyword evidence="3 6" id="KW-0812">Transmembrane</keyword>
<comment type="similarity">
    <text evidence="2 6">Belongs to the pecanex family.</text>
</comment>
<dbReference type="Pfam" id="PF05041">
    <property type="entry name" value="Pecanex_C"/>
    <property type="match status" value="1"/>
</dbReference>
<comment type="caution">
    <text evidence="9">The sequence shown here is derived from an EMBL/GenBank/DDBJ whole genome shotgun (WGS) entry which is preliminary data.</text>
</comment>
<feature type="compositionally biased region" description="Polar residues" evidence="7">
    <location>
        <begin position="205"/>
        <end position="230"/>
    </location>
</feature>
<dbReference type="Proteomes" id="UP001176961">
    <property type="component" value="Unassembled WGS sequence"/>
</dbReference>
<feature type="transmembrane region" description="Helical" evidence="6">
    <location>
        <begin position="775"/>
        <end position="792"/>
    </location>
</feature>
<gene>
    <name evidence="9" type="ORF">CYNAS_LOCUS19833</name>
</gene>
<comment type="subcellular location">
    <subcellularLocation>
        <location evidence="1 6">Membrane</location>
        <topology evidence="1 6">Multi-pass membrane protein</topology>
    </subcellularLocation>
</comment>
<feature type="transmembrane region" description="Helical" evidence="6">
    <location>
        <begin position="1019"/>
        <end position="1039"/>
    </location>
</feature>
<keyword evidence="5 6" id="KW-0472">Membrane</keyword>
<dbReference type="EMBL" id="CATQJL010000316">
    <property type="protein sequence ID" value="CAJ0607850.1"/>
    <property type="molecule type" value="Genomic_DNA"/>
</dbReference>
<evidence type="ECO:0000256" key="6">
    <source>
        <dbReference type="RuleBase" id="RU367089"/>
    </source>
</evidence>
<keyword evidence="10" id="KW-1185">Reference proteome</keyword>
<organism evidence="9 10">
    <name type="scientific">Cylicocyclus nassatus</name>
    <name type="common">Nematode worm</name>
    <dbReference type="NCBI Taxonomy" id="53992"/>
    <lineage>
        <taxon>Eukaryota</taxon>
        <taxon>Metazoa</taxon>
        <taxon>Ecdysozoa</taxon>
        <taxon>Nematoda</taxon>
        <taxon>Chromadorea</taxon>
        <taxon>Rhabditida</taxon>
        <taxon>Rhabditina</taxon>
        <taxon>Rhabditomorpha</taxon>
        <taxon>Strongyloidea</taxon>
        <taxon>Strongylidae</taxon>
        <taxon>Cylicocyclus</taxon>
    </lineage>
</organism>
<feature type="transmembrane region" description="Helical" evidence="6">
    <location>
        <begin position="735"/>
        <end position="755"/>
    </location>
</feature>
<feature type="transmembrane region" description="Helical" evidence="6">
    <location>
        <begin position="994"/>
        <end position="1013"/>
    </location>
</feature>
<feature type="region of interest" description="Disordered" evidence="7">
    <location>
        <begin position="1806"/>
        <end position="1826"/>
    </location>
</feature>
<dbReference type="InterPro" id="IPR039797">
    <property type="entry name" value="Pecanex"/>
</dbReference>
<feature type="transmembrane region" description="Helical" evidence="6">
    <location>
        <begin position="1158"/>
        <end position="1178"/>
    </location>
</feature>
<evidence type="ECO:0000313" key="9">
    <source>
        <dbReference type="EMBL" id="CAJ0607850.1"/>
    </source>
</evidence>
<dbReference type="InterPro" id="IPR007735">
    <property type="entry name" value="Pecanex_C"/>
</dbReference>
<dbReference type="GO" id="GO:0007029">
    <property type="term" value="P:endoplasmic reticulum organization"/>
    <property type="evidence" value="ECO:0007669"/>
    <property type="project" value="TreeGrafter"/>
</dbReference>
<evidence type="ECO:0000256" key="5">
    <source>
        <dbReference type="ARBA" id="ARBA00023136"/>
    </source>
</evidence>
<proteinExistence type="inferred from homology"/>
<feature type="compositionally biased region" description="Low complexity" evidence="7">
    <location>
        <begin position="239"/>
        <end position="251"/>
    </location>
</feature>
<accession>A0AA36MEX6</accession>
<reference evidence="9" key="1">
    <citation type="submission" date="2023-07" db="EMBL/GenBank/DDBJ databases">
        <authorList>
            <consortium name="CYATHOMIX"/>
        </authorList>
    </citation>
    <scope>NUCLEOTIDE SEQUENCE</scope>
    <source>
        <strain evidence="9">N/A</strain>
    </source>
</reference>
<feature type="region of interest" description="Disordered" evidence="7">
    <location>
        <begin position="190"/>
        <end position="346"/>
    </location>
</feature>
<feature type="compositionally biased region" description="Basic and acidic residues" evidence="7">
    <location>
        <begin position="1873"/>
        <end position="1882"/>
    </location>
</feature>